<evidence type="ECO:0000313" key="1">
    <source>
        <dbReference type="EMBL" id="OLP83626.1"/>
    </source>
</evidence>
<evidence type="ECO:0000313" key="2">
    <source>
        <dbReference type="Proteomes" id="UP000186817"/>
    </source>
</evidence>
<gene>
    <name evidence="1" type="ORF">AK812_SmicGene35597</name>
</gene>
<comment type="caution">
    <text evidence="1">The sequence shown here is derived from an EMBL/GenBank/DDBJ whole genome shotgun (WGS) entry which is preliminary data.</text>
</comment>
<dbReference type="EMBL" id="LSRX01001103">
    <property type="protein sequence ID" value="OLP83626.1"/>
    <property type="molecule type" value="Genomic_DNA"/>
</dbReference>
<dbReference type="Proteomes" id="UP000186817">
    <property type="component" value="Unassembled WGS sequence"/>
</dbReference>
<dbReference type="AlphaFoldDB" id="A0A1Q9CL37"/>
<organism evidence="1 2">
    <name type="scientific">Symbiodinium microadriaticum</name>
    <name type="common">Dinoflagellate</name>
    <name type="synonym">Zooxanthella microadriatica</name>
    <dbReference type="NCBI Taxonomy" id="2951"/>
    <lineage>
        <taxon>Eukaryota</taxon>
        <taxon>Sar</taxon>
        <taxon>Alveolata</taxon>
        <taxon>Dinophyceae</taxon>
        <taxon>Suessiales</taxon>
        <taxon>Symbiodiniaceae</taxon>
        <taxon>Symbiodinium</taxon>
    </lineage>
</organism>
<protein>
    <submittedName>
        <fullName evidence="1">Uncharacterized protein</fullName>
    </submittedName>
</protein>
<name>A0A1Q9CL37_SYMMI</name>
<keyword evidence="2" id="KW-1185">Reference proteome</keyword>
<sequence length="298" mass="33755">MLSEGRFQSIVWKRNTAESALVTQLLKGIREMKVDVDSVALECLKERSFPVPDKHKQAAAFMQPLIDLLLKKIKSHVPSVAASSSDDDETKLMLTRKSCFEPKPSLRKLAWMQTFKQQYKGLSLDHFLFAAIQSFDDDDDYDHHTAYWSKARIQPRVTSSGLSLERFLFAAIQSFDDDDDDDDDEYDHRTAYWSKARIQPRGLSLGHFLLAAIQSFDDDDECDHHTAYWSEARIQPRGRCCACSTAELIDAATELFRKQGQTQDLLVKLLADFASLQAQSQPPEVSVDGIPATQPYDG</sequence>
<reference evidence="1 2" key="1">
    <citation type="submission" date="2016-02" db="EMBL/GenBank/DDBJ databases">
        <title>Genome analysis of coral dinoflagellate symbionts highlights evolutionary adaptations to a symbiotic lifestyle.</title>
        <authorList>
            <person name="Aranda M."/>
            <person name="Li Y."/>
            <person name="Liew Y.J."/>
            <person name="Baumgarten S."/>
            <person name="Simakov O."/>
            <person name="Wilson M."/>
            <person name="Piel J."/>
            <person name="Ashoor H."/>
            <person name="Bougouffa S."/>
            <person name="Bajic V.B."/>
            <person name="Ryu T."/>
            <person name="Ravasi T."/>
            <person name="Bayer T."/>
            <person name="Micklem G."/>
            <person name="Kim H."/>
            <person name="Bhak J."/>
            <person name="Lajeunesse T.C."/>
            <person name="Voolstra C.R."/>
        </authorList>
    </citation>
    <scope>NUCLEOTIDE SEQUENCE [LARGE SCALE GENOMIC DNA]</scope>
    <source>
        <strain evidence="1 2">CCMP2467</strain>
    </source>
</reference>
<accession>A0A1Q9CL37</accession>
<proteinExistence type="predicted"/>